<evidence type="ECO:0000313" key="3">
    <source>
        <dbReference type="Proteomes" id="UP000596742"/>
    </source>
</evidence>
<proteinExistence type="predicted"/>
<dbReference type="InterPro" id="IPR022041">
    <property type="entry name" value="Methyltransf_FA"/>
</dbReference>
<comment type="caution">
    <text evidence="2">The sequence shown here is derived from an EMBL/GenBank/DDBJ whole genome shotgun (WGS) entry which is preliminary data.</text>
</comment>
<name>A0A8B6E7R6_MYTGA</name>
<protein>
    <recommendedName>
        <fullName evidence="1">Farnesoic acid O-methyl transferase domain-containing protein</fullName>
    </recommendedName>
</protein>
<feature type="domain" description="Farnesoic acid O-methyl transferase" evidence="1">
    <location>
        <begin position="8"/>
        <end position="106"/>
    </location>
</feature>
<dbReference type="Proteomes" id="UP000596742">
    <property type="component" value="Unassembled WGS sequence"/>
</dbReference>
<sequence>MNADCQGGCILLNDAANLTGNNSYEICFILVHNLITIARMSGDDNEVLKAVTVQTLILSCDDYKQVWVRWHDGVIGFGTGSIGLNEQITTTDSKPFRVYGVGVTSFLLGVWKVNIKAIPTGHYCAMTETYCYSKLLSVSTQKIRTYCALECQKSNDCVGFNYRYGGSMNCELIVGGKIIDTEDDYEWNYYAKCLQDKRACLKCR</sequence>
<reference evidence="2" key="1">
    <citation type="submission" date="2018-11" db="EMBL/GenBank/DDBJ databases">
        <authorList>
            <person name="Alioto T."/>
            <person name="Alioto T."/>
        </authorList>
    </citation>
    <scope>NUCLEOTIDE SEQUENCE</scope>
</reference>
<dbReference type="AlphaFoldDB" id="A0A8B6E7R6"/>
<dbReference type="OrthoDB" id="6174410at2759"/>
<accession>A0A8B6E7R6</accession>
<evidence type="ECO:0000313" key="2">
    <source>
        <dbReference type="EMBL" id="VDI30988.1"/>
    </source>
</evidence>
<gene>
    <name evidence="2" type="ORF">MGAL_10B077533</name>
</gene>
<keyword evidence="3" id="KW-1185">Reference proteome</keyword>
<evidence type="ECO:0000259" key="1">
    <source>
        <dbReference type="Pfam" id="PF12248"/>
    </source>
</evidence>
<organism evidence="2 3">
    <name type="scientific">Mytilus galloprovincialis</name>
    <name type="common">Mediterranean mussel</name>
    <dbReference type="NCBI Taxonomy" id="29158"/>
    <lineage>
        <taxon>Eukaryota</taxon>
        <taxon>Metazoa</taxon>
        <taxon>Spiralia</taxon>
        <taxon>Lophotrochozoa</taxon>
        <taxon>Mollusca</taxon>
        <taxon>Bivalvia</taxon>
        <taxon>Autobranchia</taxon>
        <taxon>Pteriomorphia</taxon>
        <taxon>Mytilida</taxon>
        <taxon>Mytiloidea</taxon>
        <taxon>Mytilidae</taxon>
        <taxon>Mytilinae</taxon>
        <taxon>Mytilus</taxon>
    </lineage>
</organism>
<dbReference type="EMBL" id="UYJE01004736">
    <property type="protein sequence ID" value="VDI30988.1"/>
    <property type="molecule type" value="Genomic_DNA"/>
</dbReference>
<dbReference type="Pfam" id="PF12248">
    <property type="entry name" value="Methyltransf_FA"/>
    <property type="match status" value="1"/>
</dbReference>